<protein>
    <submittedName>
        <fullName evidence="1">Uncharacterized protein</fullName>
    </submittedName>
</protein>
<reference evidence="1 2" key="1">
    <citation type="journal article" date="2008" name="Virology">
        <title>Characterization of Pseudomonas chlororaphis myovirus 201varphi2-1 via genomic sequencing, mass spectrometry, and electron microscopy.</title>
        <authorList>
            <person name="Thomas J.A."/>
            <person name="Rolando M.R."/>
            <person name="Carroll C.A."/>
            <person name="Shen P.S."/>
            <person name="Belnap D.M."/>
            <person name="Weintraub S.T."/>
            <person name="Serwer P."/>
            <person name="Hardies S.C."/>
        </authorList>
    </citation>
    <scope>NUCLEOTIDE SEQUENCE</scope>
</reference>
<dbReference type="Proteomes" id="UP000002421">
    <property type="component" value="Segment"/>
</dbReference>
<keyword evidence="2" id="KW-1185">Reference proteome</keyword>
<evidence type="ECO:0000313" key="2">
    <source>
        <dbReference type="Proteomes" id="UP000002421"/>
    </source>
</evidence>
<proteinExistence type="predicted"/>
<accession>B3FJW9</accession>
<name>B3FJW9_BP201</name>
<organismHost>
    <name type="scientific">Pseudomonas chlororaphis</name>
    <dbReference type="NCBI Taxonomy" id="587753"/>
</organismHost>
<evidence type="ECO:0000313" key="1">
    <source>
        <dbReference type="EMBL" id="ABY63284.1"/>
    </source>
</evidence>
<organism evidence="1 2">
    <name type="scientific">Pseudomonas phage 201phi2-1</name>
    <name type="common">Pseudomonas chlororaphis phage 201phi2-1</name>
    <dbReference type="NCBI Taxonomy" id="198110"/>
    <lineage>
        <taxon>Viruses</taxon>
        <taxon>Duplodnaviria</taxon>
        <taxon>Heunggongvirae</taxon>
        <taxon>Uroviricota</taxon>
        <taxon>Caudoviricetes</taxon>
        <taxon>Chimalliviridae</taxon>
        <taxon>Serwervirus</taxon>
        <taxon>Serwervirus 201phi21</taxon>
    </lineage>
</organism>
<dbReference type="RefSeq" id="YP_001957180.1">
    <property type="nucleotide sequence ID" value="NC_010821.1"/>
</dbReference>
<dbReference type="KEGG" id="vg:6372268"/>
<dbReference type="EMBL" id="EU197055">
    <property type="protein sequence ID" value="ABY63284.1"/>
    <property type="molecule type" value="Genomic_DNA"/>
</dbReference>
<gene>
    <name evidence="1" type="ORF">201phi2-1p461</name>
</gene>
<sequence>MAKLKLLNTKDITAEMFDSERSFMAGMFAINVCNKIIERANAGNIVFHFEQLVKPEFELRWEGDKFLGLYLKDFENAWVQIVGDHTNDGKIVCRKYDIRDFFKLWRVAEIKNVYKVSDLTR</sequence>